<evidence type="ECO:0000256" key="6">
    <source>
        <dbReference type="ARBA" id="ARBA00022839"/>
    </source>
</evidence>
<dbReference type="GO" id="GO:0071051">
    <property type="term" value="P:poly(A)-dependent snoRNA 3'-end processing"/>
    <property type="evidence" value="ECO:0007669"/>
    <property type="project" value="TreeGrafter"/>
</dbReference>
<keyword evidence="5" id="KW-0271">Exosome</keyword>
<dbReference type="PANTHER" id="PTHR12124:SF47">
    <property type="entry name" value="EXOSOME COMPONENT 10"/>
    <property type="match status" value="1"/>
</dbReference>
<dbReference type="InterPro" id="IPR049559">
    <property type="entry name" value="Rrp6p-like_exo"/>
</dbReference>
<dbReference type="EMBL" id="ML004928">
    <property type="protein sequence ID" value="RKP21795.1"/>
    <property type="molecule type" value="Genomic_DNA"/>
</dbReference>
<sequence length="779" mass="89599">MEENFVKHTISLVKQSNQLYTKHVDLPFHLATSPAIGERLEKSAQKILSIGRKLIALESQFLDLPEYLNVENVEHVVDSYDRVIEVTDHILERIDATIEVEKIKASGKDMTPVNAKQSSAVSISVQNGNKSTKFIHAQNISRPQLRFKDQIDNSMTPFIPKLKNKPHALVPLPNYSNNENVSAEIPDHLQSHIQSLGVGNGFVKQHGHPYEYEIRNLNLPEHAIQECVPEIYKSLEETPLLMVNTEEQLLALIKDLEGESVIAIDLENHSYRSYQGFVCLMQISSRQKDFIVDTLELRHFLHQLNVVFANPNIVKVLHGADSDIIWLQRDFGLYIVNMFDTYFASKELSCPSHSLAYLLSHYAGIKVDKKYQLADWRIRPLPEEMVKYAREDTHYLLYIYDNMKNELIEKRKSETEYDPLHKVLSKSNDLTLKRYEKEIYSDVSWFNLYKKYNRNLEPRLLKVFQALHRWRDQLAREQDESTHYVLPNHMLFRIAERAPKNVPQILGCCNPVPPLVRLHANDLSLLISRVLDEYETKKNDQIEQFQNLETMAESNHTIFESNSEISETEVAEQVIDEENLKERIEDVANVQQVVKNEAGGDSNSKVKMLNSSVKSQFLAVLEKIEVPISLPNEIMDSFKNVLEPWNEFMDEIADDDNNVTAQPPKEEAVPVKEEIPVDSVVTLNDLKKGTSSKSLDSILSEFAKKQAAIVDQDIEEESPAQEDKVDYSILKQNLDTGNKSKKRKIFNPFKEKSEVAFKQKKRLSTKPNSGNKSFTFKNK</sequence>
<organism evidence="11 12">
    <name type="scientific">Rozella allomycis (strain CSF55)</name>
    <dbReference type="NCBI Taxonomy" id="988480"/>
    <lineage>
        <taxon>Eukaryota</taxon>
        <taxon>Fungi</taxon>
        <taxon>Fungi incertae sedis</taxon>
        <taxon>Cryptomycota</taxon>
        <taxon>Cryptomycota incertae sedis</taxon>
        <taxon>Rozella</taxon>
    </lineage>
</organism>
<reference evidence="12" key="1">
    <citation type="journal article" date="2018" name="Nat. Microbiol.">
        <title>Leveraging single-cell genomics to expand the fungal tree of life.</title>
        <authorList>
            <person name="Ahrendt S.R."/>
            <person name="Quandt C.A."/>
            <person name="Ciobanu D."/>
            <person name="Clum A."/>
            <person name="Salamov A."/>
            <person name="Andreopoulos B."/>
            <person name="Cheng J.F."/>
            <person name="Woyke T."/>
            <person name="Pelin A."/>
            <person name="Henrissat B."/>
            <person name="Reynolds N.K."/>
            <person name="Benny G.L."/>
            <person name="Smith M.E."/>
            <person name="James T.Y."/>
            <person name="Grigoriev I.V."/>
        </authorList>
    </citation>
    <scope>NUCLEOTIDE SEQUENCE [LARGE SCALE GENOMIC DNA]</scope>
    <source>
        <strain evidence="12">CSF55</strain>
    </source>
</reference>
<evidence type="ECO:0000259" key="10">
    <source>
        <dbReference type="PROSITE" id="PS50967"/>
    </source>
</evidence>
<dbReference type="GO" id="GO:0071040">
    <property type="term" value="P:nuclear polyadenylation-dependent antisense transcript catabolic process"/>
    <property type="evidence" value="ECO:0007669"/>
    <property type="project" value="TreeGrafter"/>
</dbReference>
<dbReference type="SUPFAM" id="SSF47819">
    <property type="entry name" value="HRDC-like"/>
    <property type="match status" value="1"/>
</dbReference>
<evidence type="ECO:0000256" key="7">
    <source>
        <dbReference type="ARBA" id="ARBA00023242"/>
    </source>
</evidence>
<evidence type="ECO:0000256" key="2">
    <source>
        <dbReference type="ARBA" id="ARBA00022552"/>
    </source>
</evidence>
<dbReference type="SUPFAM" id="SSF53098">
    <property type="entry name" value="Ribonuclease H-like"/>
    <property type="match status" value="1"/>
</dbReference>
<evidence type="ECO:0000256" key="9">
    <source>
        <dbReference type="SAM" id="MobiDB-lite"/>
    </source>
</evidence>
<name>A0A4P9YQ35_ROZAC</name>
<evidence type="ECO:0000256" key="1">
    <source>
        <dbReference type="ARBA" id="ARBA00004123"/>
    </source>
</evidence>
<dbReference type="GO" id="GO:0071044">
    <property type="term" value="P:histone mRNA catabolic process"/>
    <property type="evidence" value="ECO:0007669"/>
    <property type="project" value="TreeGrafter"/>
</dbReference>
<comment type="similarity">
    <text evidence="8">Belongs to the exosome component 10/RRP6 family.</text>
</comment>
<dbReference type="GO" id="GO:0000176">
    <property type="term" value="C:nuclear exosome (RNase complex)"/>
    <property type="evidence" value="ECO:0007669"/>
    <property type="project" value="InterPro"/>
</dbReference>
<dbReference type="Gene3D" id="1.10.150.80">
    <property type="entry name" value="HRDC domain"/>
    <property type="match status" value="1"/>
</dbReference>
<dbReference type="AlphaFoldDB" id="A0A4P9YQ35"/>
<dbReference type="GO" id="GO:0000175">
    <property type="term" value="F:3'-5'-RNA exonuclease activity"/>
    <property type="evidence" value="ECO:0007669"/>
    <property type="project" value="InterPro"/>
</dbReference>
<dbReference type="GO" id="GO:0005730">
    <property type="term" value="C:nucleolus"/>
    <property type="evidence" value="ECO:0007669"/>
    <property type="project" value="TreeGrafter"/>
</dbReference>
<dbReference type="GO" id="GO:0000467">
    <property type="term" value="P:exonucleolytic trimming to generate mature 3'-end of 5.8S rRNA from tricistronic rRNA transcript (SSU-rRNA, 5.8S rRNA, LSU-rRNA)"/>
    <property type="evidence" value="ECO:0007669"/>
    <property type="project" value="InterPro"/>
</dbReference>
<dbReference type="InterPro" id="IPR010997">
    <property type="entry name" value="HRDC-like_sf"/>
</dbReference>
<evidence type="ECO:0000256" key="4">
    <source>
        <dbReference type="ARBA" id="ARBA00022801"/>
    </source>
</evidence>
<protein>
    <recommendedName>
        <fullName evidence="10">HRDC domain-containing protein</fullName>
    </recommendedName>
</protein>
<evidence type="ECO:0000256" key="8">
    <source>
        <dbReference type="ARBA" id="ARBA00043957"/>
    </source>
</evidence>
<evidence type="ECO:0000313" key="11">
    <source>
        <dbReference type="EMBL" id="RKP21795.1"/>
    </source>
</evidence>
<dbReference type="GO" id="GO:0071037">
    <property type="term" value="P:nuclear polyadenylation-dependent snRNA catabolic process"/>
    <property type="evidence" value="ECO:0007669"/>
    <property type="project" value="TreeGrafter"/>
</dbReference>
<dbReference type="GO" id="GO:0071038">
    <property type="term" value="P:TRAMP-dependent tRNA surveillance pathway"/>
    <property type="evidence" value="ECO:0007669"/>
    <property type="project" value="TreeGrafter"/>
</dbReference>
<dbReference type="SMART" id="SM00474">
    <property type="entry name" value="35EXOc"/>
    <property type="match status" value="1"/>
</dbReference>
<dbReference type="CDD" id="cd06147">
    <property type="entry name" value="Rrp6p_like_exo"/>
    <property type="match status" value="1"/>
</dbReference>
<keyword evidence="3" id="KW-0540">Nuclease</keyword>
<dbReference type="InterPro" id="IPR012588">
    <property type="entry name" value="Exosome-assoc_fac_Rrp6_N"/>
</dbReference>
<feature type="compositionally biased region" description="Polar residues" evidence="9">
    <location>
        <begin position="765"/>
        <end position="779"/>
    </location>
</feature>
<dbReference type="GO" id="GO:0000166">
    <property type="term" value="F:nucleotide binding"/>
    <property type="evidence" value="ECO:0007669"/>
    <property type="project" value="InterPro"/>
</dbReference>
<dbReference type="Pfam" id="PF08066">
    <property type="entry name" value="PMC2NT"/>
    <property type="match status" value="1"/>
</dbReference>
<dbReference type="PANTHER" id="PTHR12124">
    <property type="entry name" value="POLYMYOSITIS/SCLERODERMA AUTOANTIGEN-RELATED"/>
    <property type="match status" value="1"/>
</dbReference>
<dbReference type="Proteomes" id="UP000281549">
    <property type="component" value="Unassembled WGS sequence"/>
</dbReference>
<dbReference type="GO" id="GO:0071035">
    <property type="term" value="P:nuclear polyadenylation-dependent rRNA catabolic process"/>
    <property type="evidence" value="ECO:0007669"/>
    <property type="project" value="TreeGrafter"/>
</dbReference>
<feature type="domain" description="HRDC" evidence="10">
    <location>
        <begin position="457"/>
        <end position="537"/>
    </location>
</feature>
<dbReference type="InterPro" id="IPR002562">
    <property type="entry name" value="3'-5'_exonuclease_dom"/>
</dbReference>
<dbReference type="SMART" id="SM00341">
    <property type="entry name" value="HRDC"/>
    <property type="match status" value="1"/>
</dbReference>
<dbReference type="Pfam" id="PF00570">
    <property type="entry name" value="HRDC"/>
    <property type="match status" value="1"/>
</dbReference>
<dbReference type="PROSITE" id="PS50967">
    <property type="entry name" value="HRDC"/>
    <property type="match status" value="1"/>
</dbReference>
<keyword evidence="6" id="KW-0269">Exonuclease</keyword>
<dbReference type="GO" id="GO:0071036">
    <property type="term" value="P:nuclear polyadenylation-dependent snoRNA catabolic process"/>
    <property type="evidence" value="ECO:0007669"/>
    <property type="project" value="TreeGrafter"/>
</dbReference>
<evidence type="ECO:0000313" key="12">
    <source>
        <dbReference type="Proteomes" id="UP000281549"/>
    </source>
</evidence>
<dbReference type="FunFam" id="1.10.150.80:FF:000001">
    <property type="entry name" value="Putative exosome component 10"/>
    <property type="match status" value="1"/>
</dbReference>
<accession>A0A4P9YQ35</accession>
<keyword evidence="4" id="KW-0378">Hydrolase</keyword>
<dbReference type="Gene3D" id="3.30.420.10">
    <property type="entry name" value="Ribonuclease H-like superfamily/Ribonuclease H"/>
    <property type="match status" value="1"/>
</dbReference>
<proteinExistence type="inferred from homology"/>
<dbReference type="InterPro" id="IPR045092">
    <property type="entry name" value="Rrp6-like"/>
</dbReference>
<dbReference type="FunFam" id="3.30.420.10:FF:000059">
    <property type="entry name" value="Exosome complex exonuclease Rrp6"/>
    <property type="match status" value="1"/>
</dbReference>
<dbReference type="InterPro" id="IPR002121">
    <property type="entry name" value="HRDC_dom"/>
</dbReference>
<evidence type="ECO:0000256" key="5">
    <source>
        <dbReference type="ARBA" id="ARBA00022835"/>
    </source>
</evidence>
<keyword evidence="2" id="KW-0698">rRNA processing</keyword>
<gene>
    <name evidence="11" type="ORF">ROZALSC1DRAFT_26819</name>
</gene>
<dbReference type="GO" id="GO:0003727">
    <property type="term" value="F:single-stranded RNA binding"/>
    <property type="evidence" value="ECO:0007669"/>
    <property type="project" value="TreeGrafter"/>
</dbReference>
<dbReference type="Pfam" id="PF01612">
    <property type="entry name" value="DNA_pol_A_exo1"/>
    <property type="match status" value="1"/>
</dbReference>
<dbReference type="InterPro" id="IPR044876">
    <property type="entry name" value="HRDC_dom_sf"/>
</dbReference>
<keyword evidence="7" id="KW-0539">Nucleus</keyword>
<feature type="region of interest" description="Disordered" evidence="9">
    <location>
        <begin position="757"/>
        <end position="779"/>
    </location>
</feature>
<dbReference type="InterPro" id="IPR012337">
    <property type="entry name" value="RNaseH-like_sf"/>
</dbReference>
<dbReference type="GO" id="GO:0071039">
    <property type="term" value="P:nuclear polyadenylation-dependent CUT catabolic process"/>
    <property type="evidence" value="ECO:0007669"/>
    <property type="project" value="TreeGrafter"/>
</dbReference>
<comment type="subcellular location">
    <subcellularLocation>
        <location evidence="1">Nucleus</location>
    </subcellularLocation>
</comment>
<evidence type="ECO:0000256" key="3">
    <source>
        <dbReference type="ARBA" id="ARBA00022722"/>
    </source>
</evidence>
<dbReference type="InterPro" id="IPR036397">
    <property type="entry name" value="RNaseH_sf"/>
</dbReference>